<reference evidence="2" key="1">
    <citation type="submission" date="2015-07" db="EMBL/GenBank/DDBJ databases">
        <authorList>
            <consortium name="Consortium for Microbial Forensics and Genomics (microFORGE)"/>
            <person name="Knight B.M."/>
            <person name="Roberts D.P."/>
            <person name="Lin D."/>
            <person name="Hari K."/>
            <person name="Fletcher J."/>
            <person name="Melcher U."/>
            <person name="Blagden T."/>
            <person name="Winegar R.A."/>
        </authorList>
    </citation>
    <scope>NUCLEOTIDE SEQUENCE [LARGE SCALE GENOMIC DNA]</scope>
    <source>
        <strain evidence="2">NRRL B-1447</strain>
    </source>
</reference>
<dbReference type="EMBL" id="LGUV01000210">
    <property type="protein sequence ID" value="KOG51150.1"/>
    <property type="molecule type" value="Genomic_DNA"/>
</dbReference>
<accession>A0A0L8MLI3</accession>
<protein>
    <recommendedName>
        <fullName evidence="3">Secreted protein</fullName>
    </recommendedName>
</protein>
<evidence type="ECO:0000313" key="2">
    <source>
        <dbReference type="Proteomes" id="UP000037084"/>
    </source>
</evidence>
<dbReference type="Proteomes" id="UP000037084">
    <property type="component" value="Unassembled WGS sequence"/>
</dbReference>
<proteinExistence type="predicted"/>
<sequence length="248" mass="26031">MNRKVVTLVAAAVGVVVLVGAGVGAAAALAGADRTSPTRYWLAADHTTSGTQAPVPSVPPNALTGKLLPMPKDYWPGPDIDKEGNFYSLSGERALESFKDARKGLSSSERTERDKVLADLKLKGLAGRSYSRKDGVGGGVVAEIQLVQADPAQLAKFGEFAGKLIALTGSGGEAPKVDGHPQAKCSVNPIVIEKKDKKNKIDTLDCLAVEGDVMVNFRMYGSEGFVVKDAVGLFKQQLDHLKSPGESA</sequence>
<organism evidence="1 2">
    <name type="scientific">Streptomyces virginiae</name>
    <name type="common">Streptomyces cinnamonensis</name>
    <dbReference type="NCBI Taxonomy" id="1961"/>
    <lineage>
        <taxon>Bacteria</taxon>
        <taxon>Bacillati</taxon>
        <taxon>Actinomycetota</taxon>
        <taxon>Actinomycetes</taxon>
        <taxon>Kitasatosporales</taxon>
        <taxon>Streptomycetaceae</taxon>
        <taxon>Streptomyces</taxon>
    </lineage>
</organism>
<name>A0A0L8MLI3_STRVG</name>
<evidence type="ECO:0008006" key="3">
    <source>
        <dbReference type="Google" id="ProtNLM"/>
    </source>
</evidence>
<evidence type="ECO:0000313" key="1">
    <source>
        <dbReference type="EMBL" id="KOG51150.1"/>
    </source>
</evidence>
<dbReference type="AlphaFoldDB" id="A0A0L8MLI3"/>
<dbReference type="PATRIC" id="fig|1961.12.peg.3920"/>
<gene>
    <name evidence="1" type="ORF">ADK75_17205</name>
</gene>
<comment type="caution">
    <text evidence="1">The sequence shown here is derived from an EMBL/GenBank/DDBJ whole genome shotgun (WGS) entry which is preliminary data.</text>
</comment>